<organism evidence="1 2">
    <name type="scientific">Trichocladium antarcticum</name>
    <dbReference type="NCBI Taxonomy" id="1450529"/>
    <lineage>
        <taxon>Eukaryota</taxon>
        <taxon>Fungi</taxon>
        <taxon>Dikarya</taxon>
        <taxon>Ascomycota</taxon>
        <taxon>Pezizomycotina</taxon>
        <taxon>Sordariomycetes</taxon>
        <taxon>Sordariomycetidae</taxon>
        <taxon>Sordariales</taxon>
        <taxon>Chaetomiaceae</taxon>
        <taxon>Trichocladium</taxon>
    </lineage>
</organism>
<evidence type="ECO:0000313" key="1">
    <source>
        <dbReference type="EMBL" id="KAK4130280.1"/>
    </source>
</evidence>
<protein>
    <submittedName>
        <fullName evidence="1">Uncharacterized protein</fullName>
    </submittedName>
</protein>
<evidence type="ECO:0000313" key="2">
    <source>
        <dbReference type="Proteomes" id="UP001304895"/>
    </source>
</evidence>
<reference evidence="1" key="1">
    <citation type="journal article" date="2023" name="Mol. Phylogenet. Evol.">
        <title>Genome-scale phylogeny and comparative genomics of the fungal order Sordariales.</title>
        <authorList>
            <person name="Hensen N."/>
            <person name="Bonometti L."/>
            <person name="Westerberg I."/>
            <person name="Brannstrom I.O."/>
            <person name="Guillou S."/>
            <person name="Cros-Aarteil S."/>
            <person name="Calhoun S."/>
            <person name="Haridas S."/>
            <person name="Kuo A."/>
            <person name="Mondo S."/>
            <person name="Pangilinan J."/>
            <person name="Riley R."/>
            <person name="LaButti K."/>
            <person name="Andreopoulos B."/>
            <person name="Lipzen A."/>
            <person name="Chen C."/>
            <person name="Yan M."/>
            <person name="Daum C."/>
            <person name="Ng V."/>
            <person name="Clum A."/>
            <person name="Steindorff A."/>
            <person name="Ohm R.A."/>
            <person name="Martin F."/>
            <person name="Silar P."/>
            <person name="Natvig D.O."/>
            <person name="Lalanne C."/>
            <person name="Gautier V."/>
            <person name="Ament-Velasquez S.L."/>
            <person name="Kruys A."/>
            <person name="Hutchinson M.I."/>
            <person name="Powell A.J."/>
            <person name="Barry K."/>
            <person name="Miller A.N."/>
            <person name="Grigoriev I.V."/>
            <person name="Debuchy R."/>
            <person name="Gladieux P."/>
            <person name="Hiltunen Thoren M."/>
            <person name="Johannesson H."/>
        </authorList>
    </citation>
    <scope>NUCLEOTIDE SEQUENCE</scope>
    <source>
        <strain evidence="1">CBS 123565</strain>
    </source>
</reference>
<name>A0AAN6Z912_9PEZI</name>
<reference evidence="1" key="2">
    <citation type="submission" date="2023-05" db="EMBL/GenBank/DDBJ databases">
        <authorList>
            <consortium name="Lawrence Berkeley National Laboratory"/>
            <person name="Steindorff A."/>
            <person name="Hensen N."/>
            <person name="Bonometti L."/>
            <person name="Westerberg I."/>
            <person name="Brannstrom I.O."/>
            <person name="Guillou S."/>
            <person name="Cros-Aarteil S."/>
            <person name="Calhoun S."/>
            <person name="Haridas S."/>
            <person name="Kuo A."/>
            <person name="Mondo S."/>
            <person name="Pangilinan J."/>
            <person name="Riley R."/>
            <person name="Labutti K."/>
            <person name="Andreopoulos B."/>
            <person name="Lipzen A."/>
            <person name="Chen C."/>
            <person name="Yanf M."/>
            <person name="Daum C."/>
            <person name="Ng V."/>
            <person name="Clum A."/>
            <person name="Ohm R."/>
            <person name="Martin F."/>
            <person name="Silar P."/>
            <person name="Natvig D."/>
            <person name="Lalanne C."/>
            <person name="Gautier V."/>
            <person name="Ament-Velasquez S.L."/>
            <person name="Kruys A."/>
            <person name="Hutchinson M.I."/>
            <person name="Powell A.J."/>
            <person name="Barry K."/>
            <person name="Miller A.N."/>
            <person name="Grigoriev I.V."/>
            <person name="Debuchy R."/>
            <person name="Gladieux P."/>
            <person name="Thoren M.H."/>
            <person name="Johannesson H."/>
        </authorList>
    </citation>
    <scope>NUCLEOTIDE SEQUENCE</scope>
    <source>
        <strain evidence="1">CBS 123565</strain>
    </source>
</reference>
<sequence>MCEKLLVRFSKGRCQTKLCVDDNLTPRIRPCAAPRTAGCKISSTAILVPVYCNRHREKAIKRSIEDYYQNLKNYKTQHPETRSRVTKRKHLHKDVAERVRNYPDILEQRYNQKHEAAVQEFCNSYIRTGRLPQPTQYNYEFVNTFTDDLALAMREYKYAVMVDEPPTEQPESVLAIFWKDDNPLLAMLEVSAPGAGVF</sequence>
<dbReference type="AlphaFoldDB" id="A0AAN6Z912"/>
<dbReference type="EMBL" id="MU853438">
    <property type="protein sequence ID" value="KAK4130280.1"/>
    <property type="molecule type" value="Genomic_DNA"/>
</dbReference>
<proteinExistence type="predicted"/>
<keyword evidence="2" id="KW-1185">Reference proteome</keyword>
<accession>A0AAN6Z912</accession>
<gene>
    <name evidence="1" type="ORF">BT67DRAFT_437111</name>
</gene>
<dbReference type="Proteomes" id="UP001304895">
    <property type="component" value="Unassembled WGS sequence"/>
</dbReference>
<comment type="caution">
    <text evidence="1">The sequence shown here is derived from an EMBL/GenBank/DDBJ whole genome shotgun (WGS) entry which is preliminary data.</text>
</comment>